<dbReference type="InterPro" id="IPR049458">
    <property type="entry name" value="EpsG-like"/>
</dbReference>
<comment type="caution">
    <text evidence="2">The sequence shown here is derived from an EMBL/GenBank/DDBJ whole genome shotgun (WGS) entry which is preliminary data.</text>
</comment>
<sequence length="385" mass="45692">MEFAYPYLLLVMIYGSLAVYAHFNSESQMKTMCVNILSVVVFVFFFGLRGFVAYDWTSYYPEYQSLTDLRTLFTLPLNKWTWEPGFMIFGVICKTIYPNYFFFQFLCILINVTLLMMFFRRYVSNIPLAFMIMLVMSGFEININLVRNSISILLFVNAIVFIEKKQFLPFLLVCLLGFTFHSSSLAYIPMYFIINRKFNKYIMMAVFAVANVIYLFHIPILKSLILLVVDYIMPSTKLWVEAYLSMDLSTGSVLSIGYLERLLTGILLFCYIDKLREVRNGNNIFVNSMLFYLCTFLFLSEFRTISLRCSYLFIYAYWIVWIDLIKCFTYRNNKILYLSFVALYSLLKVYFLNTTAMSEYYNITIENKPYNERLIHFRQHFNDVK</sequence>
<keyword evidence="3" id="KW-1185">Reference proteome</keyword>
<evidence type="ECO:0008006" key="4">
    <source>
        <dbReference type="Google" id="ProtNLM"/>
    </source>
</evidence>
<feature type="transmembrane region" description="Helical" evidence="1">
    <location>
        <begin position="311"/>
        <end position="328"/>
    </location>
</feature>
<dbReference type="Proteomes" id="UP000032046">
    <property type="component" value="Unassembled WGS sequence"/>
</dbReference>
<organism evidence="2 3">
    <name type="scientific">Prevotella pectinovora</name>
    <dbReference type="NCBI Taxonomy" id="1602169"/>
    <lineage>
        <taxon>Bacteria</taxon>
        <taxon>Pseudomonadati</taxon>
        <taxon>Bacteroidota</taxon>
        <taxon>Bacteroidia</taxon>
        <taxon>Bacteroidales</taxon>
        <taxon>Prevotellaceae</taxon>
        <taxon>Prevotella</taxon>
    </lineage>
</organism>
<evidence type="ECO:0000313" key="2">
    <source>
        <dbReference type="EMBL" id="KIP62628.1"/>
    </source>
</evidence>
<gene>
    <name evidence="2" type="ORF">ST44_06295</name>
</gene>
<feature type="transmembrane region" description="Helical" evidence="1">
    <location>
        <begin position="206"/>
        <end position="233"/>
    </location>
</feature>
<feature type="transmembrane region" description="Helical" evidence="1">
    <location>
        <begin position="167"/>
        <end position="194"/>
    </location>
</feature>
<dbReference type="STRING" id="1602171.ST44_06295"/>
<dbReference type="RefSeq" id="WP_042519021.1">
    <property type="nucleotide sequence ID" value="NZ_JXQK01000052.1"/>
</dbReference>
<feature type="transmembrane region" description="Helical" evidence="1">
    <location>
        <begin position="335"/>
        <end position="352"/>
    </location>
</feature>
<feature type="transmembrane region" description="Helical" evidence="1">
    <location>
        <begin position="35"/>
        <end position="54"/>
    </location>
</feature>
<proteinExistence type="predicted"/>
<protein>
    <recommendedName>
        <fullName evidence="4">EpsG family protein</fullName>
    </recommendedName>
</protein>
<name>A0A0D0HD14_9BACT</name>
<accession>A0A0D0HD14</accession>
<feature type="transmembrane region" description="Helical" evidence="1">
    <location>
        <begin position="284"/>
        <end position="305"/>
    </location>
</feature>
<feature type="transmembrane region" description="Helical" evidence="1">
    <location>
        <begin position="6"/>
        <end position="23"/>
    </location>
</feature>
<feature type="transmembrane region" description="Helical" evidence="1">
    <location>
        <begin position="100"/>
        <end position="119"/>
    </location>
</feature>
<keyword evidence="1" id="KW-0472">Membrane</keyword>
<dbReference type="Pfam" id="PF14897">
    <property type="entry name" value="EpsG"/>
    <property type="match status" value="1"/>
</dbReference>
<dbReference type="EMBL" id="JXQK01000052">
    <property type="protein sequence ID" value="KIP62628.1"/>
    <property type="molecule type" value="Genomic_DNA"/>
</dbReference>
<keyword evidence="1" id="KW-1133">Transmembrane helix</keyword>
<evidence type="ECO:0000313" key="3">
    <source>
        <dbReference type="Proteomes" id="UP000032046"/>
    </source>
</evidence>
<evidence type="ECO:0000256" key="1">
    <source>
        <dbReference type="SAM" id="Phobius"/>
    </source>
</evidence>
<feature type="transmembrane region" description="Helical" evidence="1">
    <location>
        <begin position="253"/>
        <end position="272"/>
    </location>
</feature>
<dbReference type="AlphaFoldDB" id="A0A0D0HD14"/>
<keyword evidence="1" id="KW-0812">Transmembrane</keyword>
<reference evidence="2 3" key="1">
    <citation type="submission" date="2015-01" db="EMBL/GenBank/DDBJ databases">
        <title>Comparative genomics of non-oral Prevotella species.</title>
        <authorList>
            <person name="Accetto T."/>
            <person name="Nograsek B."/>
            <person name="Avgustin G."/>
        </authorList>
    </citation>
    <scope>NUCLEOTIDE SEQUENCE [LARGE SCALE GENOMIC DNA]</scope>
    <source>
        <strain evidence="2 3">P5-119</strain>
    </source>
</reference>